<evidence type="ECO:0008006" key="19">
    <source>
        <dbReference type="Google" id="ProtNLM"/>
    </source>
</evidence>
<comment type="similarity">
    <text evidence="5 15">Belongs to the cytochrome P450 family.</text>
</comment>
<dbReference type="SUPFAM" id="SSF48264">
    <property type="entry name" value="Cytochrome P450"/>
    <property type="match status" value="1"/>
</dbReference>
<keyword evidence="8" id="KW-0256">Endoplasmic reticulum</keyword>
<evidence type="ECO:0000256" key="5">
    <source>
        <dbReference type="ARBA" id="ARBA00010617"/>
    </source>
</evidence>
<evidence type="ECO:0000256" key="2">
    <source>
        <dbReference type="ARBA" id="ARBA00003690"/>
    </source>
</evidence>
<keyword evidence="16" id="KW-1133">Transmembrane helix</keyword>
<evidence type="ECO:0000256" key="1">
    <source>
        <dbReference type="ARBA" id="ARBA00001971"/>
    </source>
</evidence>
<evidence type="ECO:0000256" key="7">
    <source>
        <dbReference type="ARBA" id="ARBA00022723"/>
    </source>
</evidence>
<dbReference type="PANTHER" id="PTHR24291">
    <property type="entry name" value="CYTOCHROME P450 FAMILY 4"/>
    <property type="match status" value="1"/>
</dbReference>
<comment type="subcellular location">
    <subcellularLocation>
        <location evidence="4">Endoplasmic reticulum membrane</location>
        <topology evidence="4">Peripheral membrane protein</topology>
    </subcellularLocation>
    <subcellularLocation>
        <location evidence="3">Microsome membrane</location>
        <topology evidence="3">Peripheral membrane protein</topology>
    </subcellularLocation>
</comment>
<keyword evidence="16" id="KW-0812">Transmembrane</keyword>
<keyword evidence="18" id="KW-1185">Reference proteome</keyword>
<proteinExistence type="inferred from homology"/>
<keyword evidence="10 15" id="KW-0560">Oxidoreductase</keyword>
<dbReference type="PRINTS" id="PR00385">
    <property type="entry name" value="P450"/>
</dbReference>
<gene>
    <name evidence="17" type="ORF">PHAECO_LOCUS8845</name>
</gene>
<keyword evidence="7 14" id="KW-0479">Metal-binding</keyword>
<evidence type="ECO:0000256" key="14">
    <source>
        <dbReference type="PIRSR" id="PIRSR602401-1"/>
    </source>
</evidence>
<evidence type="ECO:0000256" key="8">
    <source>
        <dbReference type="ARBA" id="ARBA00022824"/>
    </source>
</evidence>
<dbReference type="GO" id="GO:0016705">
    <property type="term" value="F:oxidoreductase activity, acting on paired donors, with incorporation or reduction of molecular oxygen"/>
    <property type="evidence" value="ECO:0007669"/>
    <property type="project" value="InterPro"/>
</dbReference>
<accession>A0A9P0GNP2</accession>
<comment type="function">
    <text evidence="2">May be involved in the metabolism of insect hormones and in the breakdown of synthetic insecticides.</text>
</comment>
<dbReference type="Proteomes" id="UP001153737">
    <property type="component" value="Chromosome 4"/>
</dbReference>
<evidence type="ECO:0000256" key="10">
    <source>
        <dbReference type="ARBA" id="ARBA00023002"/>
    </source>
</evidence>
<dbReference type="InterPro" id="IPR001128">
    <property type="entry name" value="Cyt_P450"/>
</dbReference>
<comment type="cofactor">
    <cofactor evidence="1 14">
        <name>heme</name>
        <dbReference type="ChEBI" id="CHEBI:30413"/>
    </cofactor>
</comment>
<reference evidence="17" key="1">
    <citation type="submission" date="2022-01" db="EMBL/GenBank/DDBJ databases">
        <authorList>
            <person name="King R."/>
        </authorList>
    </citation>
    <scope>NUCLEOTIDE SEQUENCE</scope>
</reference>
<dbReference type="Gene3D" id="1.10.630.10">
    <property type="entry name" value="Cytochrome P450"/>
    <property type="match status" value="1"/>
</dbReference>
<evidence type="ECO:0000256" key="6">
    <source>
        <dbReference type="ARBA" id="ARBA00022617"/>
    </source>
</evidence>
<evidence type="ECO:0000313" key="17">
    <source>
        <dbReference type="EMBL" id="CAH1164136.1"/>
    </source>
</evidence>
<dbReference type="PRINTS" id="PR00463">
    <property type="entry name" value="EP450I"/>
</dbReference>
<protein>
    <recommendedName>
        <fullName evidence="19">Cytochrome P450</fullName>
    </recommendedName>
</protein>
<keyword evidence="12 15" id="KW-0503">Monooxygenase</keyword>
<keyword evidence="6 14" id="KW-0349">Heme</keyword>
<evidence type="ECO:0000256" key="4">
    <source>
        <dbReference type="ARBA" id="ARBA00004406"/>
    </source>
</evidence>
<dbReference type="OrthoDB" id="1470350at2759"/>
<dbReference type="InterPro" id="IPR036396">
    <property type="entry name" value="Cyt_P450_sf"/>
</dbReference>
<evidence type="ECO:0000256" key="12">
    <source>
        <dbReference type="ARBA" id="ARBA00023033"/>
    </source>
</evidence>
<keyword evidence="13 16" id="KW-0472">Membrane</keyword>
<feature type="binding site" description="axial binding residue" evidence="14">
    <location>
        <position position="448"/>
    </location>
    <ligand>
        <name>heme</name>
        <dbReference type="ChEBI" id="CHEBI:30413"/>
    </ligand>
    <ligandPart>
        <name>Fe</name>
        <dbReference type="ChEBI" id="CHEBI:18248"/>
    </ligandPart>
</feature>
<dbReference type="InterPro" id="IPR017972">
    <property type="entry name" value="Cyt_P450_CS"/>
</dbReference>
<evidence type="ECO:0000256" key="15">
    <source>
        <dbReference type="RuleBase" id="RU000461"/>
    </source>
</evidence>
<keyword evidence="9" id="KW-0492">Microsome</keyword>
<dbReference type="InterPro" id="IPR002401">
    <property type="entry name" value="Cyt_P450_E_grp-I"/>
</dbReference>
<sequence length="502" mass="58605">MDYETISTNEKTNYRTLLNLRGALFSTTTIILICWYLNFLWRRRKLYISSWSTPGPLAFPFVGNLYLFHGGIEALLGMFSKLAMTYPDLFRMWMGPHLVYYISKPEFIQRILCNNLDKANWVYEYMSYIAGDGLLVLPLNSWKKHKKAIMPSFGQQTLNSFVETFNDKAEILFDQLQKHVGKMDTDLHEKLFSFNVDIVCETLMGVEVNLQTTASELGKKLNRIFEIANIKIFSMWYHIDIFWKLSPLCREADYLKNLVKTNFVLSVSTTIFDKISRCRENSGRADGTQPTQDEFKMKLPFLDCMIYKSDLTQNEIEDEVHTFMGAVSFFIILQEKVYKEVMEICGPNRRISPSDLNKLKYTERVIKETLRIFPSVPLMVRNIDTELKLGAHTLPKGASAIFSIRFIHMDPKYWPDPYKFDPDRFLPENMDKRHSCSYIPFSYGPRNCIGGRFAMMVLLTTLANLIRKFRFFSGYKTIEEIDVIPTVVIKLKYGNKVRLELR</sequence>
<name>A0A9P0GNP2_PHACE</name>
<dbReference type="InterPro" id="IPR050196">
    <property type="entry name" value="Cytochrome_P450_Monoox"/>
</dbReference>
<feature type="transmembrane region" description="Helical" evidence="16">
    <location>
        <begin position="20"/>
        <end position="37"/>
    </location>
</feature>
<evidence type="ECO:0000256" key="3">
    <source>
        <dbReference type="ARBA" id="ARBA00004174"/>
    </source>
</evidence>
<organism evidence="17 18">
    <name type="scientific">Phaedon cochleariae</name>
    <name type="common">Mustard beetle</name>
    <dbReference type="NCBI Taxonomy" id="80249"/>
    <lineage>
        <taxon>Eukaryota</taxon>
        <taxon>Metazoa</taxon>
        <taxon>Ecdysozoa</taxon>
        <taxon>Arthropoda</taxon>
        <taxon>Hexapoda</taxon>
        <taxon>Insecta</taxon>
        <taxon>Pterygota</taxon>
        <taxon>Neoptera</taxon>
        <taxon>Endopterygota</taxon>
        <taxon>Coleoptera</taxon>
        <taxon>Polyphaga</taxon>
        <taxon>Cucujiformia</taxon>
        <taxon>Chrysomeloidea</taxon>
        <taxon>Chrysomelidae</taxon>
        <taxon>Chrysomelinae</taxon>
        <taxon>Chrysomelini</taxon>
        <taxon>Phaedon</taxon>
    </lineage>
</organism>
<dbReference type="AlphaFoldDB" id="A0A9P0GNP2"/>
<dbReference type="PANTHER" id="PTHR24291:SF189">
    <property type="entry name" value="CYTOCHROME P450 4C3-RELATED"/>
    <property type="match status" value="1"/>
</dbReference>
<evidence type="ECO:0000256" key="13">
    <source>
        <dbReference type="ARBA" id="ARBA00023136"/>
    </source>
</evidence>
<dbReference type="PROSITE" id="PS00086">
    <property type="entry name" value="CYTOCHROME_P450"/>
    <property type="match status" value="1"/>
</dbReference>
<feature type="transmembrane region" description="Helical" evidence="16">
    <location>
        <begin position="57"/>
        <end position="79"/>
    </location>
</feature>
<dbReference type="GO" id="GO:0020037">
    <property type="term" value="F:heme binding"/>
    <property type="evidence" value="ECO:0007669"/>
    <property type="project" value="InterPro"/>
</dbReference>
<evidence type="ECO:0000313" key="18">
    <source>
        <dbReference type="Proteomes" id="UP001153737"/>
    </source>
</evidence>
<evidence type="ECO:0000256" key="11">
    <source>
        <dbReference type="ARBA" id="ARBA00023004"/>
    </source>
</evidence>
<dbReference type="Pfam" id="PF00067">
    <property type="entry name" value="p450"/>
    <property type="match status" value="2"/>
</dbReference>
<dbReference type="EMBL" id="OU896710">
    <property type="protein sequence ID" value="CAH1164136.1"/>
    <property type="molecule type" value="Genomic_DNA"/>
</dbReference>
<dbReference type="GO" id="GO:0005506">
    <property type="term" value="F:iron ion binding"/>
    <property type="evidence" value="ECO:0007669"/>
    <property type="project" value="InterPro"/>
</dbReference>
<keyword evidence="11 14" id="KW-0408">Iron</keyword>
<evidence type="ECO:0000256" key="16">
    <source>
        <dbReference type="SAM" id="Phobius"/>
    </source>
</evidence>
<evidence type="ECO:0000256" key="9">
    <source>
        <dbReference type="ARBA" id="ARBA00022848"/>
    </source>
</evidence>
<dbReference type="GO" id="GO:0004497">
    <property type="term" value="F:monooxygenase activity"/>
    <property type="evidence" value="ECO:0007669"/>
    <property type="project" value="UniProtKB-KW"/>
</dbReference>
<dbReference type="GO" id="GO:0005789">
    <property type="term" value="C:endoplasmic reticulum membrane"/>
    <property type="evidence" value="ECO:0007669"/>
    <property type="project" value="UniProtKB-SubCell"/>
</dbReference>
<reference evidence="17" key="2">
    <citation type="submission" date="2022-10" db="EMBL/GenBank/DDBJ databases">
        <authorList>
            <consortium name="ENA_rothamsted_submissions"/>
            <consortium name="culmorum"/>
            <person name="King R."/>
        </authorList>
    </citation>
    <scope>NUCLEOTIDE SEQUENCE</scope>
</reference>